<dbReference type="GO" id="GO:0005739">
    <property type="term" value="C:mitochondrion"/>
    <property type="evidence" value="ECO:0007669"/>
    <property type="project" value="TreeGrafter"/>
</dbReference>
<protein>
    <recommendedName>
        <fullName evidence="8">GAF domain-containing protein</fullName>
    </recommendedName>
</protein>
<dbReference type="InterPro" id="IPR019537">
    <property type="entry name" value="TMEM65"/>
</dbReference>
<evidence type="ECO:0000256" key="2">
    <source>
        <dbReference type="ARBA" id="ARBA00022692"/>
    </source>
</evidence>
<dbReference type="PANTHER" id="PTHR21706">
    <property type="entry name" value="TRANSMEMBRANE PROTEIN 65"/>
    <property type="match status" value="1"/>
</dbReference>
<dbReference type="PANTHER" id="PTHR21706:SF15">
    <property type="entry name" value="TRANSMEMBRANE PROTEIN 65"/>
    <property type="match status" value="1"/>
</dbReference>
<dbReference type="GO" id="GO:0016020">
    <property type="term" value="C:membrane"/>
    <property type="evidence" value="ECO:0007669"/>
    <property type="project" value="UniProtKB-SubCell"/>
</dbReference>
<keyword evidence="4 5" id="KW-0472">Membrane</keyword>
<comment type="subcellular location">
    <subcellularLocation>
        <location evidence="1">Membrane</location>
        <topology evidence="1">Multi-pass membrane protein</topology>
    </subcellularLocation>
</comment>
<keyword evidence="3 5" id="KW-1133">Transmembrane helix</keyword>
<evidence type="ECO:0000256" key="4">
    <source>
        <dbReference type="ARBA" id="ARBA00023136"/>
    </source>
</evidence>
<keyword evidence="2 5" id="KW-0812">Transmembrane</keyword>
<keyword evidence="7" id="KW-1185">Reference proteome</keyword>
<proteinExistence type="predicted"/>
<organism evidence="6 7">
    <name type="scientific">Fistulifera solaris</name>
    <name type="common">Oleaginous diatom</name>
    <dbReference type="NCBI Taxonomy" id="1519565"/>
    <lineage>
        <taxon>Eukaryota</taxon>
        <taxon>Sar</taxon>
        <taxon>Stramenopiles</taxon>
        <taxon>Ochrophyta</taxon>
        <taxon>Bacillariophyta</taxon>
        <taxon>Bacillariophyceae</taxon>
        <taxon>Bacillariophycidae</taxon>
        <taxon>Naviculales</taxon>
        <taxon>Naviculaceae</taxon>
        <taxon>Fistulifera</taxon>
    </lineage>
</organism>
<dbReference type="AlphaFoldDB" id="A0A1Z5KMZ1"/>
<evidence type="ECO:0000256" key="5">
    <source>
        <dbReference type="SAM" id="Phobius"/>
    </source>
</evidence>
<reference evidence="6 7" key="1">
    <citation type="journal article" date="2015" name="Plant Cell">
        <title>Oil accumulation by the oleaginous diatom Fistulifera solaris as revealed by the genome and transcriptome.</title>
        <authorList>
            <person name="Tanaka T."/>
            <person name="Maeda Y."/>
            <person name="Veluchamy A."/>
            <person name="Tanaka M."/>
            <person name="Abida H."/>
            <person name="Marechal E."/>
            <person name="Bowler C."/>
            <person name="Muto M."/>
            <person name="Sunaga Y."/>
            <person name="Tanaka M."/>
            <person name="Yoshino T."/>
            <person name="Taniguchi T."/>
            <person name="Fukuda Y."/>
            <person name="Nemoto M."/>
            <person name="Matsumoto M."/>
            <person name="Wong P.S."/>
            <person name="Aburatani S."/>
            <person name="Fujibuchi W."/>
        </authorList>
    </citation>
    <scope>NUCLEOTIDE SEQUENCE [LARGE SCALE GENOMIC DNA]</scope>
    <source>
        <strain evidence="6 7">JPCC DA0580</strain>
    </source>
</reference>
<dbReference type="Proteomes" id="UP000198406">
    <property type="component" value="Unassembled WGS sequence"/>
</dbReference>
<accession>A0A1Z5KMZ1</accession>
<feature type="transmembrane region" description="Helical" evidence="5">
    <location>
        <begin position="161"/>
        <end position="182"/>
    </location>
</feature>
<evidence type="ECO:0000256" key="1">
    <source>
        <dbReference type="ARBA" id="ARBA00004141"/>
    </source>
</evidence>
<evidence type="ECO:0000313" key="6">
    <source>
        <dbReference type="EMBL" id="GAX27527.1"/>
    </source>
</evidence>
<evidence type="ECO:0000313" key="7">
    <source>
        <dbReference type="Proteomes" id="UP000198406"/>
    </source>
</evidence>
<sequence>MRTKSFASAMQRLRVLRSRSKSTAVITCRSSRKNESSKLPSAPIHSLDPSTLTNSIFTATPKPTQTALQQLFLASAIPMVGFGFMDNVVMIQAGQYIDSTLGVTLGLATMTAAAAGQVVSDVSGVVFGGSLERFLTKARWITPPQLTPAQRQLPICRNVSMLGAVVGVIFGCALGATTLLLVDLDARDRVERVKQLKNIVEDMMDAGSVFPLHTRCTIYMPFSKDFDRIHAQTQGSSSRTRIEMLSHGNNAVQDCLASRQIICSSENNQQRVLLAPILAPNQHAVLAILQITGDEGLDEACVEKLNIMVNHLAIVLKHISR</sequence>
<comment type="caution">
    <text evidence="6">The sequence shown here is derived from an EMBL/GenBank/DDBJ whole genome shotgun (WGS) entry which is preliminary data.</text>
</comment>
<evidence type="ECO:0008006" key="8">
    <source>
        <dbReference type="Google" id="ProtNLM"/>
    </source>
</evidence>
<name>A0A1Z5KMZ1_FISSO</name>
<dbReference type="OrthoDB" id="430821at2759"/>
<dbReference type="EMBL" id="BDSP01000257">
    <property type="protein sequence ID" value="GAX27527.1"/>
    <property type="molecule type" value="Genomic_DNA"/>
</dbReference>
<gene>
    <name evidence="6" type="ORF">FisN_23Hu003</name>
</gene>
<evidence type="ECO:0000256" key="3">
    <source>
        <dbReference type="ARBA" id="ARBA00022989"/>
    </source>
</evidence>
<dbReference type="Pfam" id="PF10507">
    <property type="entry name" value="TMEM65"/>
    <property type="match status" value="1"/>
</dbReference>
<dbReference type="InParanoid" id="A0A1Z5KMZ1"/>